<keyword evidence="3" id="KW-1185">Reference proteome</keyword>
<dbReference type="RefSeq" id="WP_203974300.1">
    <property type="nucleotide sequence ID" value="NZ_BAAAKY010000033.1"/>
</dbReference>
<protein>
    <submittedName>
        <fullName evidence="2">Uncharacterized protein</fullName>
    </submittedName>
</protein>
<feature type="coiled-coil region" evidence="1">
    <location>
        <begin position="176"/>
        <end position="203"/>
    </location>
</feature>
<organism evidence="2 3">
    <name type="scientific">Planotetraspora silvatica</name>
    <dbReference type="NCBI Taxonomy" id="234614"/>
    <lineage>
        <taxon>Bacteria</taxon>
        <taxon>Bacillati</taxon>
        <taxon>Actinomycetota</taxon>
        <taxon>Actinomycetes</taxon>
        <taxon>Streptosporangiales</taxon>
        <taxon>Streptosporangiaceae</taxon>
        <taxon>Planotetraspora</taxon>
    </lineage>
</organism>
<dbReference type="AlphaFoldDB" id="A0A8J3XLM5"/>
<gene>
    <name evidence="2" type="ORF">Psi02_28710</name>
</gene>
<evidence type="ECO:0000313" key="2">
    <source>
        <dbReference type="EMBL" id="GII46447.1"/>
    </source>
</evidence>
<keyword evidence="1" id="KW-0175">Coiled coil</keyword>
<reference evidence="2" key="1">
    <citation type="submission" date="2021-01" db="EMBL/GenBank/DDBJ databases">
        <title>Whole genome shotgun sequence of Planotetraspora silvatica NBRC 100141.</title>
        <authorList>
            <person name="Komaki H."/>
            <person name="Tamura T."/>
        </authorList>
    </citation>
    <scope>NUCLEOTIDE SEQUENCE</scope>
    <source>
        <strain evidence="2">NBRC 100141</strain>
    </source>
</reference>
<name>A0A8J3XLM5_9ACTN</name>
<evidence type="ECO:0000256" key="1">
    <source>
        <dbReference type="SAM" id="Coils"/>
    </source>
</evidence>
<accession>A0A8J3XLM5</accession>
<sequence length="299" mass="33372">MTYRVRMSAEVREWLSTLLTQDPEKGRVIGEAVAVLFECGAETGPPLVIPLQSALRTQNPGSALDYCYRRVLQLLQQVRRDVADLATARKRRELQISRTGHEQDALVARRRYEELVREEERAALQSQRLQAKVDMFRVRKEAVKANYTAAQARREIDEALAAGGEPGVSERAVDDMTAAQAAINELLQVADDLQQELSDDAANEGSSELRLESADLRLLFAAESPDIAVLLVVGMGQDWGAWYDEALSLAQAELEREGDDFTDYDLATFLSEYFPGEETEVRAGAFRLIELNRAQEIGP</sequence>
<evidence type="ECO:0000313" key="3">
    <source>
        <dbReference type="Proteomes" id="UP000644610"/>
    </source>
</evidence>
<dbReference type="EMBL" id="BOOQ01000017">
    <property type="protein sequence ID" value="GII46447.1"/>
    <property type="molecule type" value="Genomic_DNA"/>
</dbReference>
<comment type="caution">
    <text evidence="2">The sequence shown here is derived from an EMBL/GenBank/DDBJ whole genome shotgun (WGS) entry which is preliminary data.</text>
</comment>
<proteinExistence type="predicted"/>
<dbReference type="Proteomes" id="UP000644610">
    <property type="component" value="Unassembled WGS sequence"/>
</dbReference>